<accession>A0A6B3RQD9</accession>
<gene>
    <name evidence="2" type="ORF">G3572_14715</name>
</gene>
<sequence length="263" mass="28787">MGLKSAVFGLACLALAGFGMPAGAQMWPTPAGPAEDLTEDEVLENALAAYQAVFYHELGHALIDILELPVLGLEEDAADILSAVLIHELWEPEDSAFKLRAAAGYWAQSAAIWADTGEAPDFGGVHSPDERRYFTYVCLYYGADPENRAEMAAELGLSEGRAATCPQEYELASQSWGTFLDELYEIGPGESLRWTGPEDADDPFAEMIREEIDYLNSILTLPATLDVEIALCDEPNAYYDPSTVSVTMCWELAEWMMGLDPEL</sequence>
<organism evidence="2 3">
    <name type="scientific">Pseudotabrizicola algicola</name>
    <dbReference type="NCBI Taxonomy" id="2709381"/>
    <lineage>
        <taxon>Bacteria</taxon>
        <taxon>Pseudomonadati</taxon>
        <taxon>Pseudomonadota</taxon>
        <taxon>Alphaproteobacteria</taxon>
        <taxon>Rhodobacterales</taxon>
        <taxon>Paracoccaceae</taxon>
        <taxon>Pseudotabrizicola</taxon>
    </lineage>
</organism>
<evidence type="ECO:0000256" key="1">
    <source>
        <dbReference type="SAM" id="SignalP"/>
    </source>
</evidence>
<dbReference type="RefSeq" id="WP_164613153.1">
    <property type="nucleotide sequence ID" value="NZ_JAAIKE010000004.1"/>
</dbReference>
<dbReference type="AlphaFoldDB" id="A0A6B3RQD9"/>
<feature type="signal peptide" evidence="1">
    <location>
        <begin position="1"/>
        <end position="24"/>
    </location>
</feature>
<proteinExistence type="predicted"/>
<feature type="chain" id="PRO_5025514568" description="Metallopeptidase" evidence="1">
    <location>
        <begin position="25"/>
        <end position="263"/>
    </location>
</feature>
<keyword evidence="3" id="KW-1185">Reference proteome</keyword>
<evidence type="ECO:0000313" key="2">
    <source>
        <dbReference type="EMBL" id="NEX47463.1"/>
    </source>
</evidence>
<comment type="caution">
    <text evidence="2">The sequence shown here is derived from an EMBL/GenBank/DDBJ whole genome shotgun (WGS) entry which is preliminary data.</text>
</comment>
<dbReference type="EMBL" id="JAAIKE010000004">
    <property type="protein sequence ID" value="NEX47463.1"/>
    <property type="molecule type" value="Genomic_DNA"/>
</dbReference>
<dbReference type="Proteomes" id="UP000481421">
    <property type="component" value="Unassembled WGS sequence"/>
</dbReference>
<name>A0A6B3RQD9_9RHOB</name>
<reference evidence="2 3" key="1">
    <citation type="submission" date="2020-02" db="EMBL/GenBank/DDBJ databases">
        <title>Rhodobacter algicola sp. nov., isolated from microalga culture.</title>
        <authorList>
            <person name="Park C.-Y."/>
        </authorList>
    </citation>
    <scope>NUCLEOTIDE SEQUENCE [LARGE SCALE GENOMIC DNA]</scope>
    <source>
        <strain evidence="2 3">ETT8</strain>
    </source>
</reference>
<evidence type="ECO:0000313" key="3">
    <source>
        <dbReference type="Proteomes" id="UP000481421"/>
    </source>
</evidence>
<evidence type="ECO:0008006" key="4">
    <source>
        <dbReference type="Google" id="ProtNLM"/>
    </source>
</evidence>
<dbReference type="Pfam" id="PF14247">
    <property type="entry name" value="DUF4344"/>
    <property type="match status" value="2"/>
</dbReference>
<keyword evidence="1" id="KW-0732">Signal</keyword>
<dbReference type="InterPro" id="IPR025644">
    <property type="entry name" value="DUF4344"/>
</dbReference>
<protein>
    <recommendedName>
        <fullName evidence="4">Metallopeptidase</fullName>
    </recommendedName>
</protein>